<organism evidence="1 2">
    <name type="scientific">Aeromonas phage LAh_6</name>
    <dbReference type="NCBI Taxonomy" id="2591030"/>
    <lineage>
        <taxon>Viruses</taxon>
        <taxon>Duplodnaviria</taxon>
        <taxon>Heunggongvirae</taxon>
        <taxon>Uroviricota</taxon>
        <taxon>Caudoviricetes</taxon>
        <taxon>Grimontviridae</taxon>
        <taxon>Lahexavirus</taxon>
        <taxon>Lahexavirus LAh6</taxon>
    </lineage>
</organism>
<sequence length="34" mass="3818">MKLTIENVNIILVRLLPLLTDSQIARLKTITIGL</sequence>
<gene>
    <name evidence="1" type="ORF">LAh6_161</name>
</gene>
<proteinExistence type="predicted"/>
<reference evidence="1 2" key="1">
    <citation type="submission" date="2019-04" db="EMBL/GenBank/DDBJ databases">
        <title>Novel bacteriophages capable of disrupting biofilms from clinical strains of Aeromonas hydrophila with intrinsic antibiotic resistance.</title>
        <authorList>
            <person name="Kabwe M."/>
            <person name="Brown T.L."/>
            <person name="Speirs L."/>
            <person name="Ku H."/>
            <person name="Leach M."/>
            <person name="Chan H.T."/>
            <person name="Petrovski S."/>
            <person name="Lock P."/>
            <person name="Tucci J."/>
        </authorList>
    </citation>
    <scope>NUCLEOTIDE SEQUENCE [LARGE SCALE GENOMIC DNA]</scope>
</reference>
<dbReference type="EMBL" id="MK838112">
    <property type="protein sequence ID" value="QDH46639.1"/>
    <property type="molecule type" value="Genomic_DNA"/>
</dbReference>
<name>A0A514A037_9CAUD</name>
<accession>A0A514A037</accession>
<evidence type="ECO:0000313" key="1">
    <source>
        <dbReference type="EMBL" id="QDH46639.1"/>
    </source>
</evidence>
<evidence type="ECO:0000313" key="2">
    <source>
        <dbReference type="Proteomes" id="UP000319466"/>
    </source>
</evidence>
<dbReference type="Proteomes" id="UP000319466">
    <property type="component" value="Segment"/>
</dbReference>
<protein>
    <submittedName>
        <fullName evidence="1">Uncharacterized protein</fullName>
    </submittedName>
</protein>
<keyword evidence="2" id="KW-1185">Reference proteome</keyword>